<dbReference type="EMBL" id="JARKIE010000163">
    <property type="protein sequence ID" value="KAJ7673394.1"/>
    <property type="molecule type" value="Genomic_DNA"/>
</dbReference>
<feature type="compositionally biased region" description="Basic and acidic residues" evidence="1">
    <location>
        <begin position="139"/>
        <end position="154"/>
    </location>
</feature>
<name>A0AAD7G9K2_MYCRO</name>
<evidence type="ECO:0000313" key="3">
    <source>
        <dbReference type="Proteomes" id="UP001221757"/>
    </source>
</evidence>
<gene>
    <name evidence="2" type="ORF">B0H17DRAFT_1140991</name>
</gene>
<organism evidence="2 3">
    <name type="scientific">Mycena rosella</name>
    <name type="common">Pink bonnet</name>
    <name type="synonym">Agaricus rosellus</name>
    <dbReference type="NCBI Taxonomy" id="1033263"/>
    <lineage>
        <taxon>Eukaryota</taxon>
        <taxon>Fungi</taxon>
        <taxon>Dikarya</taxon>
        <taxon>Basidiomycota</taxon>
        <taxon>Agaricomycotina</taxon>
        <taxon>Agaricomycetes</taxon>
        <taxon>Agaricomycetidae</taxon>
        <taxon>Agaricales</taxon>
        <taxon>Marasmiineae</taxon>
        <taxon>Mycenaceae</taxon>
        <taxon>Mycena</taxon>
    </lineage>
</organism>
<accession>A0AAD7G9K2</accession>
<feature type="compositionally biased region" description="Polar residues" evidence="1">
    <location>
        <begin position="28"/>
        <end position="37"/>
    </location>
</feature>
<evidence type="ECO:0000313" key="2">
    <source>
        <dbReference type="EMBL" id="KAJ7673394.1"/>
    </source>
</evidence>
<sequence>MSAASSRRASAQGQGTGVERAGGARAVEQQTAAQSVESPHRSAHRQGTGRGAPPRAQGRRVHAEERREGNLWAVSSRQRCGDVHCRAPWGDGHATGRVRAAEGGWDARMEAHEGLLSVCSLSGRSLRARARNTLVDTEDPNRDREAEARAHATESHVGCPPPGRVTQDLPRPGACSGGWWLQAYLPGCAAFEGNVHHLLCQRARRQGAMPAVSVTGLTAMAQRWGTWQEETMYPGNSKRTEVGKRKHGLYQ</sequence>
<feature type="region of interest" description="Disordered" evidence="1">
    <location>
        <begin position="1"/>
        <end position="70"/>
    </location>
</feature>
<comment type="caution">
    <text evidence="2">The sequence shown here is derived from an EMBL/GenBank/DDBJ whole genome shotgun (WGS) entry which is preliminary data.</text>
</comment>
<protein>
    <submittedName>
        <fullName evidence="2">Uncharacterized protein</fullName>
    </submittedName>
</protein>
<dbReference type="Proteomes" id="UP001221757">
    <property type="component" value="Unassembled WGS sequence"/>
</dbReference>
<feature type="region of interest" description="Disordered" evidence="1">
    <location>
        <begin position="232"/>
        <end position="251"/>
    </location>
</feature>
<reference evidence="2" key="1">
    <citation type="submission" date="2023-03" db="EMBL/GenBank/DDBJ databases">
        <title>Massive genome expansion in bonnet fungi (Mycena s.s.) driven by repeated elements and novel gene families across ecological guilds.</title>
        <authorList>
            <consortium name="Lawrence Berkeley National Laboratory"/>
            <person name="Harder C.B."/>
            <person name="Miyauchi S."/>
            <person name="Viragh M."/>
            <person name="Kuo A."/>
            <person name="Thoen E."/>
            <person name="Andreopoulos B."/>
            <person name="Lu D."/>
            <person name="Skrede I."/>
            <person name="Drula E."/>
            <person name="Henrissat B."/>
            <person name="Morin E."/>
            <person name="Kohler A."/>
            <person name="Barry K."/>
            <person name="LaButti K."/>
            <person name="Morin E."/>
            <person name="Salamov A."/>
            <person name="Lipzen A."/>
            <person name="Mereny Z."/>
            <person name="Hegedus B."/>
            <person name="Baldrian P."/>
            <person name="Stursova M."/>
            <person name="Weitz H."/>
            <person name="Taylor A."/>
            <person name="Grigoriev I.V."/>
            <person name="Nagy L.G."/>
            <person name="Martin F."/>
            <person name="Kauserud H."/>
        </authorList>
    </citation>
    <scope>NUCLEOTIDE SEQUENCE</scope>
    <source>
        <strain evidence="2">CBHHK067</strain>
    </source>
</reference>
<feature type="region of interest" description="Disordered" evidence="1">
    <location>
        <begin position="136"/>
        <end position="163"/>
    </location>
</feature>
<keyword evidence="3" id="KW-1185">Reference proteome</keyword>
<proteinExistence type="predicted"/>
<dbReference type="AlphaFoldDB" id="A0AAD7G9K2"/>
<feature type="compositionally biased region" description="Low complexity" evidence="1">
    <location>
        <begin position="1"/>
        <end position="11"/>
    </location>
</feature>
<evidence type="ECO:0000256" key="1">
    <source>
        <dbReference type="SAM" id="MobiDB-lite"/>
    </source>
</evidence>